<dbReference type="Gene3D" id="3.90.20.20">
    <property type="match status" value="1"/>
</dbReference>
<comment type="subcellular location">
    <subcellularLocation>
        <location evidence="3">Cytoplasm</location>
    </subcellularLocation>
</comment>
<dbReference type="PRINTS" id="PR00773">
    <property type="entry name" value="GRPEPROTEIN"/>
</dbReference>
<evidence type="ECO:0000256" key="4">
    <source>
        <dbReference type="RuleBase" id="RU004478"/>
    </source>
</evidence>
<comment type="similarity">
    <text evidence="1 3 4">Belongs to the GrpE family.</text>
</comment>
<dbReference type="PANTHER" id="PTHR21237">
    <property type="entry name" value="GRPE PROTEIN"/>
    <property type="match status" value="1"/>
</dbReference>
<dbReference type="InterPro" id="IPR013805">
    <property type="entry name" value="GrpE_CC"/>
</dbReference>
<evidence type="ECO:0000256" key="2">
    <source>
        <dbReference type="ARBA" id="ARBA00023186"/>
    </source>
</evidence>
<dbReference type="EMBL" id="CP137845">
    <property type="protein sequence ID" value="WPB54022.1"/>
    <property type="molecule type" value="Genomic_DNA"/>
</dbReference>
<protein>
    <recommendedName>
        <fullName evidence="3">Protein GrpE</fullName>
    </recommendedName>
    <alternativeName>
        <fullName evidence="3">HSP-70 cofactor</fullName>
    </alternativeName>
</protein>
<dbReference type="HAMAP" id="MF_01151">
    <property type="entry name" value="GrpE"/>
    <property type="match status" value="1"/>
</dbReference>
<keyword evidence="2 3" id="KW-0143">Chaperone</keyword>
<keyword evidence="3" id="KW-0346">Stress response</keyword>
<reference evidence="5" key="1">
    <citation type="submission" date="2023-11" db="EMBL/GenBank/DDBJ databases">
        <title>Completed genome sequence of Mycoplasma equirhinis type strain M432/72.</title>
        <authorList>
            <person name="Spergser J."/>
        </authorList>
    </citation>
    <scope>NUCLEOTIDE SEQUENCE [LARGE SCALE GENOMIC DNA]</scope>
    <source>
        <strain evidence="5">M432/72</strain>
    </source>
</reference>
<proteinExistence type="inferred from homology"/>
<evidence type="ECO:0000313" key="5">
    <source>
        <dbReference type="EMBL" id="WPB54022.1"/>
    </source>
</evidence>
<dbReference type="Pfam" id="PF01025">
    <property type="entry name" value="GrpE"/>
    <property type="match status" value="1"/>
</dbReference>
<accession>A0ABZ0PAF6</accession>
<sequence>MNNEIKKFDYVEFAILDKSKKQSKELQTHSGFIGITNFSNEAFLALTKGKIDNNREIFYKGENAKIHLKLIKHNKTPVRYHEIMQKNLDLQNKLFEAQTNMFELISKLESQEKTSLQKENEFKSQVFELQKKAQEQINEHKQKNDEHIQTQISEIKKFALQSFLEDILLPLNNFDLAIQAAQKIDNQIVQNFTKGFEMLYSQVESILQSFGVTKIIPKIGDKFDANIHQIYEMIASDYEKETILEVKNIGYKLHERTIKPALVVISK</sequence>
<dbReference type="InterPro" id="IPR000740">
    <property type="entry name" value="GrpE"/>
</dbReference>
<evidence type="ECO:0000256" key="3">
    <source>
        <dbReference type="HAMAP-Rule" id="MF_01151"/>
    </source>
</evidence>
<dbReference type="Proteomes" id="UP001303601">
    <property type="component" value="Chromosome"/>
</dbReference>
<name>A0ABZ0PAF6_9BACT</name>
<dbReference type="SUPFAM" id="SSF51064">
    <property type="entry name" value="Head domain of nucleotide exchange factor GrpE"/>
    <property type="match status" value="1"/>
</dbReference>
<comment type="subunit">
    <text evidence="3">Homodimer.</text>
</comment>
<dbReference type="SUPFAM" id="SSF58014">
    <property type="entry name" value="Coiled-coil domain of nucleotide exchange factor GrpE"/>
    <property type="match status" value="1"/>
</dbReference>
<dbReference type="PANTHER" id="PTHR21237:SF23">
    <property type="entry name" value="GRPE PROTEIN HOMOLOG, MITOCHONDRIAL"/>
    <property type="match status" value="1"/>
</dbReference>
<dbReference type="InterPro" id="IPR009012">
    <property type="entry name" value="GrpE_head"/>
</dbReference>
<gene>
    <name evidence="3" type="primary">grpE</name>
    <name evidence="5" type="ORF">R9B83_00380</name>
</gene>
<evidence type="ECO:0000256" key="1">
    <source>
        <dbReference type="ARBA" id="ARBA00009054"/>
    </source>
</evidence>
<comment type="function">
    <text evidence="3">Participates actively in the response to hyperosmotic and heat shock by preventing the aggregation of stress-denatured proteins, in association with DnaK and GrpE. It is the nucleotide exchange factor for DnaK and may function as a thermosensor. Unfolded proteins bind initially to DnaJ; upon interaction with the DnaJ-bound protein, DnaK hydrolyzes its bound ATP, resulting in the formation of a stable complex. GrpE releases ADP from DnaK; ATP binding to DnaK triggers the release of the substrate protein, thus completing the reaction cycle. Several rounds of ATP-dependent interactions between DnaJ, DnaK and GrpE are required for fully efficient folding.</text>
</comment>
<organism evidence="5 6">
    <name type="scientific">Metamycoplasma equirhinis</name>
    <dbReference type="NCBI Taxonomy" id="92402"/>
    <lineage>
        <taxon>Bacteria</taxon>
        <taxon>Bacillati</taxon>
        <taxon>Mycoplasmatota</taxon>
        <taxon>Mycoplasmoidales</taxon>
        <taxon>Metamycoplasmataceae</taxon>
        <taxon>Metamycoplasma</taxon>
    </lineage>
</organism>
<keyword evidence="3" id="KW-0963">Cytoplasm</keyword>
<dbReference type="Gene3D" id="2.30.22.10">
    <property type="entry name" value="Head domain of nucleotide exchange factor GrpE"/>
    <property type="match status" value="1"/>
</dbReference>
<dbReference type="RefSeq" id="WP_140031407.1">
    <property type="nucleotide sequence ID" value="NZ_CP137845.1"/>
</dbReference>
<keyword evidence="6" id="KW-1185">Reference proteome</keyword>
<evidence type="ECO:0000313" key="6">
    <source>
        <dbReference type="Proteomes" id="UP001303601"/>
    </source>
</evidence>
<dbReference type="CDD" id="cd00446">
    <property type="entry name" value="GrpE"/>
    <property type="match status" value="1"/>
</dbReference>
<dbReference type="GeneID" id="94493321"/>